<keyword evidence="1" id="KW-0489">Methyltransferase</keyword>
<dbReference type="GO" id="GO:0032259">
    <property type="term" value="P:methylation"/>
    <property type="evidence" value="ECO:0007669"/>
    <property type="project" value="UniProtKB-KW"/>
</dbReference>
<dbReference type="GO" id="GO:0046654">
    <property type="term" value="P:tetrahydrofolate biosynthetic process"/>
    <property type="evidence" value="ECO:0007669"/>
    <property type="project" value="InterPro"/>
</dbReference>
<dbReference type="Pfam" id="PF00303">
    <property type="entry name" value="Thymidylat_synt"/>
    <property type="match status" value="1"/>
</dbReference>
<dbReference type="PANTHER" id="PTHR11548:SF2">
    <property type="entry name" value="THYMIDYLATE SYNTHASE"/>
    <property type="match status" value="1"/>
</dbReference>
<reference evidence="6" key="1">
    <citation type="submission" date="2018-11" db="EMBL/GenBank/DDBJ databases">
        <title>A distinct lineage of giant viruses engineers rhodopsin photosystems in predatory marine eukaryotes.</title>
        <authorList>
            <person name="Needham D.M."/>
            <person name="Yoshizawa S."/>
            <person name="Hosaka T."/>
            <person name="Poirier C."/>
            <person name="Choi C.-J."/>
            <person name="Hehenberger E."/>
            <person name="Irwin N.A.T."/>
            <person name="Wilken S."/>
            <person name="Yung C.-M."/>
            <person name="Bachy C."/>
            <person name="Kurihara R."/>
            <person name="Nakajima Y."/>
            <person name="Kojima K."/>
            <person name="Kimura-Someya T."/>
            <person name="Leonard G."/>
            <person name="Malmstrom R.R."/>
            <person name="Mende D."/>
            <person name="Olson D.K."/>
            <person name="Sudo Y."/>
            <person name="Sudek S."/>
            <person name="Richards T.A."/>
            <person name="DeLong E.F."/>
            <person name="Keeling P.J."/>
            <person name="Santoro A.E."/>
            <person name="Shirouzu M."/>
            <person name="Iwasaki W."/>
            <person name="Worden A.Z."/>
        </authorList>
    </citation>
    <scope>NUCLEOTIDE SEQUENCE</scope>
</reference>
<dbReference type="EMBL" id="MK250085">
    <property type="protein sequence ID" value="QDY51803.1"/>
    <property type="molecule type" value="Genomic_DNA"/>
</dbReference>
<evidence type="ECO:0000259" key="5">
    <source>
        <dbReference type="PROSITE" id="PS51330"/>
    </source>
</evidence>
<dbReference type="NCBIfam" id="TIGR03284">
    <property type="entry name" value="thym_sym"/>
    <property type="match status" value="1"/>
</dbReference>
<proteinExistence type="predicted"/>
<gene>
    <name evidence="6" type="ORF">1_188</name>
</gene>
<keyword evidence="3" id="KW-0521">NADP</keyword>
<dbReference type="InterPro" id="IPR001796">
    <property type="entry name" value="DHFR_dom"/>
</dbReference>
<feature type="domain" description="DHFR" evidence="5">
    <location>
        <begin position="2"/>
        <end position="187"/>
    </location>
</feature>
<evidence type="ECO:0000256" key="2">
    <source>
        <dbReference type="ARBA" id="ARBA00022679"/>
    </source>
</evidence>
<organism evidence="6">
    <name type="scientific">Mimiviridae sp. ChoanoV1</name>
    <dbReference type="NCBI Taxonomy" id="2596887"/>
    <lineage>
        <taxon>Viruses</taxon>
        <taxon>Varidnaviria</taxon>
        <taxon>Bamfordvirae</taxon>
        <taxon>Nucleocytoviricota</taxon>
        <taxon>Megaviricetes</taxon>
        <taxon>Imitervirales</taxon>
        <taxon>Schizomimiviridae</taxon>
    </lineage>
</organism>
<dbReference type="CDD" id="cd00209">
    <property type="entry name" value="DHFR"/>
    <property type="match status" value="1"/>
</dbReference>
<dbReference type="InterPro" id="IPR023451">
    <property type="entry name" value="Thymidate_synth/dCMP_Mease_dom"/>
</dbReference>
<dbReference type="InterPro" id="IPR017925">
    <property type="entry name" value="DHFR_CS"/>
</dbReference>
<dbReference type="Gene3D" id="3.30.572.10">
    <property type="entry name" value="Thymidylate synthase/dCMP hydroxymethylase domain"/>
    <property type="match status" value="1"/>
</dbReference>
<dbReference type="Gene3D" id="3.40.430.10">
    <property type="entry name" value="Dihydrofolate Reductase, subunit A"/>
    <property type="match status" value="1"/>
</dbReference>
<dbReference type="PANTHER" id="PTHR11548">
    <property type="entry name" value="THYMIDYLATE SYNTHASE 1"/>
    <property type="match status" value="1"/>
</dbReference>
<dbReference type="InterPro" id="IPR024072">
    <property type="entry name" value="DHFR-like_dom_sf"/>
</dbReference>
<keyword evidence="4" id="KW-0560">Oxidoreductase</keyword>
<dbReference type="InterPro" id="IPR000398">
    <property type="entry name" value="Thymidylate_synthase"/>
</dbReference>
<dbReference type="Pfam" id="PF00186">
    <property type="entry name" value="DHFR_1"/>
    <property type="match status" value="1"/>
</dbReference>
<dbReference type="SUPFAM" id="SSF53597">
    <property type="entry name" value="Dihydrofolate reductase-like"/>
    <property type="match status" value="1"/>
</dbReference>
<dbReference type="SUPFAM" id="SSF55831">
    <property type="entry name" value="Thymidylate synthase/dCMP hydroxymethylase"/>
    <property type="match status" value="1"/>
</dbReference>
<protein>
    <submittedName>
        <fullName evidence="6">Thymidylate synthase</fullName>
    </submittedName>
</protein>
<dbReference type="GO" id="GO:0004146">
    <property type="term" value="F:dihydrofolate reductase activity"/>
    <property type="evidence" value="ECO:0007669"/>
    <property type="project" value="InterPro"/>
</dbReference>
<dbReference type="PROSITE" id="PS51330">
    <property type="entry name" value="DHFR_2"/>
    <property type="match status" value="1"/>
</dbReference>
<dbReference type="PROSITE" id="PS00075">
    <property type="entry name" value="DHFR_1"/>
    <property type="match status" value="1"/>
</dbReference>
<dbReference type="GO" id="GO:0004799">
    <property type="term" value="F:thymidylate synthase activity"/>
    <property type="evidence" value="ECO:0007669"/>
    <property type="project" value="InterPro"/>
</dbReference>
<evidence type="ECO:0000256" key="4">
    <source>
        <dbReference type="ARBA" id="ARBA00023002"/>
    </source>
</evidence>
<dbReference type="InterPro" id="IPR045097">
    <property type="entry name" value="Thymidate_synth/dCMP_Mease"/>
</dbReference>
<evidence type="ECO:0000313" key="6">
    <source>
        <dbReference type="EMBL" id="QDY51803.1"/>
    </source>
</evidence>
<name>A0A5B8HVY0_9VIRU</name>
<evidence type="ECO:0000256" key="3">
    <source>
        <dbReference type="ARBA" id="ARBA00022857"/>
    </source>
</evidence>
<keyword evidence="2" id="KW-0808">Transferase</keyword>
<accession>A0A5B8HVY0</accession>
<evidence type="ECO:0000256" key="1">
    <source>
        <dbReference type="ARBA" id="ARBA00022603"/>
    </source>
</evidence>
<dbReference type="PRINTS" id="PR00108">
    <property type="entry name" value="THYMDSNTHASE"/>
</dbReference>
<sequence>MKFSLIVATDKNLGIGKMNSLPWKLKSEMKYFRKTTSHLNSVVIMGRNTWESIPEKFKPLSGRINIILSSRQINIDGCERTFVADSLDNVIQIIDALQVNIMLGEVFIIGGQRLYQEVLKDNSKFVLDYIYQTEIYDDFNCDTYLLDKKEYKEKLKSYDLVKSSNFYNEFCDINQRQIYFRYIVYKKALFKNDSGLNVKVYYPLSFPPFKNEEEYQYLNILNKILESGLKREDRTGTGTLSVFGTHQEFNLRDTFPILTTKRMFLRGIFEELMLYLRGQTDNKILNEKGISIWDGNTSGDFLDKRGLSHYEEGDMGETYGFNFRHFGGEYLGCSHQYEKGKDGFDQLENLIHLIKNDPASRRMIISLWNPYTNHKAALPSCLCWYQFYVDTERNELHSQIYLRSSDFFLANNWNVCTGAILVHLLCNLEGINLTPGTLKVITGDTHLYLNHLEQVKENLKRTPRPFPKLLIRERKKNIEEFTYEDLILLGYNPYPGIKAEMSV</sequence>
<dbReference type="InterPro" id="IPR036926">
    <property type="entry name" value="Thymidate_synth/dCMP_Mease_sf"/>
</dbReference>
<dbReference type="GO" id="GO:0006231">
    <property type="term" value="P:dTMP biosynthetic process"/>
    <property type="evidence" value="ECO:0007669"/>
    <property type="project" value="InterPro"/>
</dbReference>
<dbReference type="CDD" id="cd00351">
    <property type="entry name" value="TS_Pyrimidine_HMase"/>
    <property type="match status" value="1"/>
</dbReference>